<evidence type="ECO:0000256" key="5">
    <source>
        <dbReference type="ARBA" id="ARBA00023108"/>
    </source>
</evidence>
<accession>A0A8J5Z1J0</accession>
<dbReference type="GO" id="GO:0000160">
    <property type="term" value="P:phosphorelay signal transduction system"/>
    <property type="evidence" value="ECO:0007669"/>
    <property type="project" value="UniProtKB-KW"/>
</dbReference>
<evidence type="ECO:0000313" key="14">
    <source>
        <dbReference type="Proteomes" id="UP000701853"/>
    </source>
</evidence>
<evidence type="ECO:0000256" key="4">
    <source>
        <dbReference type="ARBA" id="ARBA00023015"/>
    </source>
</evidence>
<dbReference type="OrthoDB" id="60033at2759"/>
<feature type="compositionally biased region" description="Low complexity" evidence="10">
    <location>
        <begin position="247"/>
        <end position="258"/>
    </location>
</feature>
<protein>
    <recommendedName>
        <fullName evidence="15">Two-component response regulator-like APRR7</fullName>
    </recommendedName>
</protein>
<dbReference type="FunFam" id="3.40.50.2300:FF:000214">
    <property type="entry name" value="Two-component response regulator-like PRR37"/>
    <property type="match status" value="1"/>
</dbReference>
<dbReference type="PROSITE" id="PS51017">
    <property type="entry name" value="CCT"/>
    <property type="match status" value="1"/>
</dbReference>
<comment type="caution">
    <text evidence="8">Lacks conserved residue(s) required for the propagation of feature annotation.</text>
</comment>
<dbReference type="GO" id="GO:0007623">
    <property type="term" value="P:circadian rhythm"/>
    <property type="evidence" value="ECO:0007669"/>
    <property type="project" value="UniProtKB-ARBA"/>
</dbReference>
<dbReference type="SUPFAM" id="SSF52172">
    <property type="entry name" value="CheY-like"/>
    <property type="match status" value="1"/>
</dbReference>
<gene>
    <name evidence="13" type="ORF">CXB51_029481</name>
</gene>
<comment type="subcellular location">
    <subcellularLocation>
        <location evidence="1 9">Nucleus</location>
    </subcellularLocation>
</comment>
<evidence type="ECO:0008006" key="15">
    <source>
        <dbReference type="Google" id="ProtNLM"/>
    </source>
</evidence>
<feature type="compositionally biased region" description="Polar residues" evidence="10">
    <location>
        <begin position="713"/>
        <end position="724"/>
    </location>
</feature>
<dbReference type="GO" id="GO:0009736">
    <property type="term" value="P:cytokinin-activated signaling pathway"/>
    <property type="evidence" value="ECO:0007669"/>
    <property type="project" value="InterPro"/>
</dbReference>
<evidence type="ECO:0000256" key="8">
    <source>
        <dbReference type="PROSITE-ProRule" id="PRU00169"/>
    </source>
</evidence>
<proteinExistence type="inferred from homology"/>
<feature type="domain" description="Response regulatory" evidence="11">
    <location>
        <begin position="124"/>
        <end position="242"/>
    </location>
</feature>
<sequence>MLCFCLQGESSLEVWLLEDGATYYLICELKKDFDLSYVVLSLLLSVFSSLVYSYMMEMRNTNGVVAEELGTLQGDDLKDDKIAQNVKDCHVGVVLAPAVLQIQQQQPQSASGCWERFLHQASIKVLLVENDDSTRHVVAALLRNCRYEVIEAASGLQAWKILEDLTNHIDLVLTEVFMPCFSGIFLLSKIMSHKTRKNVPVIMMSSHDSIGIVFKCLSKGAVDFLVKPIRKNELKNLWQHVWRRCHSSSGSGSGSESGTRTQKSEKSESVENSDNSGSNDEEDNENIGLNVGDGSDDGSGTQSSWTKQAAEIESPSPVSPQDRVAECPDSTCAQVIHSNAEASGNKGVPATAARGCQELDKQLDNVAMGKGLDIRMAGSVDLQGEHPVEVTIKTIGANQINLLEMSFNKLNEPIDKRQLDLNTKSLSGELNSETAHQTGIISKTNDLKKESTEYEASNRISKISDGNDKTTDDSKEVLPSTELGFKRLRGAEDTEAMLRDERNVLRRSNSSAFSRYNTASNANKVSVVNTGSSSARDSKLELTRKGSVCNVQSPLLNDLPNQCSNVGSNNIDMASTTDNAFAKPAVLKNKLASSSAFRSGHPSSAFQPMKNDLLNAARKPVLDKADGVTTKAGLKQPRLTHQELDMQDHPQHQQPTDHDTLSLKKMAADAPHCGSSNVLGGPVPVEGNAGNYSVNGSNSGSNHASNGPHGSSTLADTVGTNIESDNGIARKSGRGGSGDASGTGSGSGSGSKVDQSKSARREAALTKFRQKRKDRCFRKKVRYQSRKRLAHQRPPIRGQFVRQTVNTDDPSSDGNSSDN</sequence>
<dbReference type="InterPro" id="IPR011006">
    <property type="entry name" value="CheY-like_superfamily"/>
</dbReference>
<dbReference type="PROSITE" id="PS50110">
    <property type="entry name" value="RESPONSE_REGULATORY"/>
    <property type="match status" value="1"/>
</dbReference>
<dbReference type="EMBL" id="JAHUZN010000011">
    <property type="protein sequence ID" value="KAG8479899.1"/>
    <property type="molecule type" value="Genomic_DNA"/>
</dbReference>
<keyword evidence="4" id="KW-0805">Transcription regulation</keyword>
<dbReference type="Pfam" id="PF00072">
    <property type="entry name" value="Response_reg"/>
    <property type="match status" value="1"/>
</dbReference>
<evidence type="ECO:0000313" key="13">
    <source>
        <dbReference type="EMBL" id="KAG8479899.1"/>
    </source>
</evidence>
<reference evidence="13 14" key="1">
    <citation type="journal article" date="2021" name="bioRxiv">
        <title>The Gossypium anomalum genome as a resource for cotton improvement and evolutionary analysis of hybrid incompatibility.</title>
        <authorList>
            <person name="Grover C.E."/>
            <person name="Yuan D."/>
            <person name="Arick M.A."/>
            <person name="Miller E.R."/>
            <person name="Hu G."/>
            <person name="Peterson D.G."/>
            <person name="Wendel J.F."/>
            <person name="Udall J.A."/>
        </authorList>
    </citation>
    <scope>NUCLEOTIDE SEQUENCE [LARGE SCALE GENOMIC DNA]</scope>
    <source>
        <strain evidence="13">JFW-Udall</strain>
        <tissue evidence="13">Leaf</tissue>
    </source>
</reference>
<comment type="caution">
    <text evidence="13">The sequence shown here is derived from an EMBL/GenBank/DDBJ whole genome shotgun (WGS) entry which is preliminary data.</text>
</comment>
<evidence type="ECO:0000256" key="10">
    <source>
        <dbReference type="SAM" id="MobiDB-lite"/>
    </source>
</evidence>
<evidence type="ECO:0000256" key="2">
    <source>
        <dbReference type="ARBA" id="ARBA00010330"/>
    </source>
</evidence>
<feature type="compositionally biased region" description="Low complexity" evidence="10">
    <location>
        <begin position="806"/>
        <end position="819"/>
    </location>
</feature>
<dbReference type="Pfam" id="PF06203">
    <property type="entry name" value="CCT"/>
    <property type="match status" value="1"/>
</dbReference>
<feature type="compositionally biased region" description="Gly residues" evidence="10">
    <location>
        <begin position="734"/>
        <end position="749"/>
    </location>
</feature>
<feature type="compositionally biased region" description="Basic and acidic residues" evidence="10">
    <location>
        <begin position="754"/>
        <end position="764"/>
    </location>
</feature>
<dbReference type="GO" id="GO:0010017">
    <property type="term" value="P:red or far-red light signaling pathway"/>
    <property type="evidence" value="ECO:0007669"/>
    <property type="project" value="UniProtKB-ARBA"/>
</dbReference>
<dbReference type="GO" id="GO:0045892">
    <property type="term" value="P:negative regulation of DNA-templated transcription"/>
    <property type="evidence" value="ECO:0007669"/>
    <property type="project" value="UniProtKB-ARBA"/>
</dbReference>
<feature type="region of interest" description="Disordered" evidence="10">
    <location>
        <begin position="689"/>
        <end position="819"/>
    </location>
</feature>
<evidence type="ECO:0000256" key="3">
    <source>
        <dbReference type="ARBA" id="ARBA00023012"/>
    </source>
</evidence>
<keyword evidence="3" id="KW-0902">Two-component regulatory system</keyword>
<dbReference type="SMART" id="SM00448">
    <property type="entry name" value="REC"/>
    <property type="match status" value="1"/>
</dbReference>
<keyword evidence="6" id="KW-0804">Transcription</keyword>
<dbReference type="AlphaFoldDB" id="A0A8J5Z1J0"/>
<evidence type="ECO:0000256" key="7">
    <source>
        <dbReference type="ARBA" id="ARBA00023242"/>
    </source>
</evidence>
<organism evidence="13 14">
    <name type="scientific">Gossypium anomalum</name>
    <dbReference type="NCBI Taxonomy" id="47600"/>
    <lineage>
        <taxon>Eukaryota</taxon>
        <taxon>Viridiplantae</taxon>
        <taxon>Streptophyta</taxon>
        <taxon>Embryophyta</taxon>
        <taxon>Tracheophyta</taxon>
        <taxon>Spermatophyta</taxon>
        <taxon>Magnoliopsida</taxon>
        <taxon>eudicotyledons</taxon>
        <taxon>Gunneridae</taxon>
        <taxon>Pentapetalae</taxon>
        <taxon>rosids</taxon>
        <taxon>malvids</taxon>
        <taxon>Malvales</taxon>
        <taxon>Malvaceae</taxon>
        <taxon>Malvoideae</taxon>
        <taxon>Gossypium</taxon>
    </lineage>
</organism>
<evidence type="ECO:0000256" key="1">
    <source>
        <dbReference type="ARBA" id="ARBA00004123"/>
    </source>
</evidence>
<feature type="region of interest" description="Disordered" evidence="10">
    <location>
        <begin position="443"/>
        <end position="476"/>
    </location>
</feature>
<dbReference type="PANTHER" id="PTHR43874">
    <property type="entry name" value="TWO-COMPONENT RESPONSE REGULATOR"/>
    <property type="match status" value="1"/>
</dbReference>
<dbReference type="InterPro" id="IPR010402">
    <property type="entry name" value="CCT_domain"/>
</dbReference>
<feature type="compositionally biased region" description="Basic residues" evidence="10">
    <location>
        <begin position="768"/>
        <end position="791"/>
    </location>
</feature>
<keyword evidence="5" id="KW-0090">Biological rhythms</keyword>
<dbReference type="Proteomes" id="UP000701853">
    <property type="component" value="Chromosome 11"/>
</dbReference>
<keyword evidence="14" id="KW-1185">Reference proteome</keyword>
<feature type="region of interest" description="Disordered" evidence="10">
    <location>
        <begin position="246"/>
        <end position="326"/>
    </location>
</feature>
<comment type="similarity">
    <text evidence="2">Belongs to the ARR-like family.</text>
</comment>
<evidence type="ECO:0000259" key="11">
    <source>
        <dbReference type="PROSITE" id="PS50110"/>
    </source>
</evidence>
<evidence type="ECO:0000256" key="6">
    <source>
        <dbReference type="ARBA" id="ARBA00023163"/>
    </source>
</evidence>
<keyword evidence="7 9" id="KW-0539">Nucleus</keyword>
<dbReference type="Gene3D" id="3.40.50.2300">
    <property type="match status" value="1"/>
</dbReference>
<evidence type="ECO:0000256" key="9">
    <source>
        <dbReference type="PROSITE-ProRule" id="PRU00357"/>
    </source>
</evidence>
<dbReference type="PANTHER" id="PTHR43874:SF125">
    <property type="entry name" value="TWO-COMPONENT RESPONSE REGULATOR-LIKE APRR7"/>
    <property type="match status" value="1"/>
</dbReference>
<feature type="compositionally biased region" description="Basic and acidic residues" evidence="10">
    <location>
        <begin position="465"/>
        <end position="476"/>
    </location>
</feature>
<dbReference type="GO" id="GO:0005634">
    <property type="term" value="C:nucleus"/>
    <property type="evidence" value="ECO:0007669"/>
    <property type="project" value="UniProtKB-SubCell"/>
</dbReference>
<dbReference type="InterPro" id="IPR001789">
    <property type="entry name" value="Sig_transdc_resp-reg_receiver"/>
</dbReference>
<dbReference type="InterPro" id="IPR045279">
    <property type="entry name" value="ARR-like"/>
</dbReference>
<feature type="compositionally biased region" description="Low complexity" evidence="10">
    <location>
        <begin position="689"/>
        <end position="712"/>
    </location>
</feature>
<feature type="domain" description="CCT" evidence="12">
    <location>
        <begin position="761"/>
        <end position="803"/>
    </location>
</feature>
<name>A0A8J5Z1J0_9ROSI</name>
<evidence type="ECO:0000259" key="12">
    <source>
        <dbReference type="PROSITE" id="PS51017"/>
    </source>
</evidence>